<gene>
    <name evidence="1" type="ORF">NCTC7908_01918</name>
</gene>
<dbReference type="Proteomes" id="UP000248741">
    <property type="component" value="Chromosome 1"/>
</dbReference>
<name>A0ABD7MUW3_CORUL</name>
<accession>A0ABD7MUW3</accession>
<evidence type="ECO:0000313" key="1">
    <source>
        <dbReference type="EMBL" id="SQG52788.1"/>
    </source>
</evidence>
<organism evidence="1 2">
    <name type="scientific">Corynebacterium ulcerans</name>
    <dbReference type="NCBI Taxonomy" id="65058"/>
    <lineage>
        <taxon>Bacteria</taxon>
        <taxon>Bacillati</taxon>
        <taxon>Actinomycetota</taxon>
        <taxon>Actinomycetes</taxon>
        <taxon>Mycobacteriales</taxon>
        <taxon>Corynebacteriaceae</taxon>
        <taxon>Corynebacterium</taxon>
    </lineage>
</organism>
<proteinExistence type="predicted"/>
<protein>
    <submittedName>
        <fullName evidence="1">Uncharacterized protein</fullName>
    </submittedName>
</protein>
<evidence type="ECO:0000313" key="2">
    <source>
        <dbReference type="Proteomes" id="UP000248741"/>
    </source>
</evidence>
<dbReference type="AlphaFoldDB" id="A0ABD7MUW3"/>
<sequence length="43" mass="4538">MIDFHICHSGSDVSCRVSVGGDDGAVIEEKSPMSSGSVANNWR</sequence>
<reference evidence="1 2" key="1">
    <citation type="submission" date="2018-06" db="EMBL/GenBank/DDBJ databases">
        <authorList>
            <consortium name="Pathogen Informatics"/>
            <person name="Doyle S."/>
        </authorList>
    </citation>
    <scope>NUCLEOTIDE SEQUENCE [LARGE SCALE GENOMIC DNA]</scope>
    <source>
        <strain evidence="1 2">NCTC7908</strain>
    </source>
</reference>
<dbReference type="EMBL" id="LS483400">
    <property type="protein sequence ID" value="SQG52788.1"/>
    <property type="molecule type" value="Genomic_DNA"/>
</dbReference>